<sequence>MPRASSALVLALVLALAHVAAARAATLATRLPPAPPPPSPSPAFPPFPSSLQPAWRACGCAAVELACRDVHRAASAIDACARAFVGPRGSSCARLDGDDDDDDARAACVAKLERQRASVDGDHVRAMSGDVRRGVPRAGIASRPFGWRVFAAPWCCGECCYVAACFPCYRTLYDYVDERVRYLAEVAGVAPPAPPPIFVIPGGLVSVPAPLVGGFGAAAAEEAEENTSRSGASSSNARVSSVAYEDDAPLKWNDAWSDALLSAATAAASERTRRR</sequence>
<dbReference type="AlphaFoldDB" id="C1N378"/>
<accession>C1N378</accession>
<dbReference type="Proteomes" id="UP000001876">
    <property type="component" value="Unassembled WGS sequence"/>
</dbReference>
<dbReference type="RefSeq" id="XP_003062560.1">
    <property type="nucleotide sequence ID" value="XM_003062514.1"/>
</dbReference>
<protein>
    <submittedName>
        <fullName evidence="2">Predicted protein</fullName>
    </submittedName>
</protein>
<proteinExistence type="predicted"/>
<reference evidence="2 3" key="1">
    <citation type="journal article" date="2009" name="Science">
        <title>Green evolution and dynamic adaptations revealed by genomes of the marine picoeukaryotes Micromonas.</title>
        <authorList>
            <person name="Worden A.Z."/>
            <person name="Lee J.H."/>
            <person name="Mock T."/>
            <person name="Rouze P."/>
            <person name="Simmons M.P."/>
            <person name="Aerts A.L."/>
            <person name="Allen A.E."/>
            <person name="Cuvelier M.L."/>
            <person name="Derelle E."/>
            <person name="Everett M.V."/>
            <person name="Foulon E."/>
            <person name="Grimwood J."/>
            <person name="Gundlach H."/>
            <person name="Henrissat B."/>
            <person name="Napoli C."/>
            <person name="McDonald S.M."/>
            <person name="Parker M.S."/>
            <person name="Rombauts S."/>
            <person name="Salamov A."/>
            <person name="Von Dassow P."/>
            <person name="Badger J.H."/>
            <person name="Coutinho P.M."/>
            <person name="Demir E."/>
            <person name="Dubchak I."/>
            <person name="Gentemann C."/>
            <person name="Eikrem W."/>
            <person name="Gready J.E."/>
            <person name="John U."/>
            <person name="Lanier W."/>
            <person name="Lindquist E.A."/>
            <person name="Lucas S."/>
            <person name="Mayer K.F."/>
            <person name="Moreau H."/>
            <person name="Not F."/>
            <person name="Otillar R."/>
            <person name="Panaud O."/>
            <person name="Pangilinan J."/>
            <person name="Paulsen I."/>
            <person name="Piegu B."/>
            <person name="Poliakov A."/>
            <person name="Robbens S."/>
            <person name="Schmutz J."/>
            <person name="Toulza E."/>
            <person name="Wyss T."/>
            <person name="Zelensky A."/>
            <person name="Zhou K."/>
            <person name="Armbrust E.V."/>
            <person name="Bhattacharya D."/>
            <person name="Goodenough U.W."/>
            <person name="Van de Peer Y."/>
            <person name="Grigoriev I.V."/>
        </authorList>
    </citation>
    <scope>NUCLEOTIDE SEQUENCE [LARGE SCALE GENOMIC DNA]</scope>
    <source>
        <strain evidence="2 3">CCMP1545</strain>
    </source>
</reference>
<dbReference type="KEGG" id="mpp:MICPUCDRAFT_52068"/>
<feature type="signal peptide" evidence="1">
    <location>
        <begin position="1"/>
        <end position="22"/>
    </location>
</feature>
<keyword evidence="1" id="KW-0732">Signal</keyword>
<gene>
    <name evidence="2" type="ORF">MICPUCDRAFT_52068</name>
</gene>
<evidence type="ECO:0000313" key="2">
    <source>
        <dbReference type="EMBL" id="EEH53379.1"/>
    </source>
</evidence>
<dbReference type="EMBL" id="GG663746">
    <property type="protein sequence ID" value="EEH53379.1"/>
    <property type="molecule type" value="Genomic_DNA"/>
</dbReference>
<evidence type="ECO:0000313" key="3">
    <source>
        <dbReference type="Proteomes" id="UP000001876"/>
    </source>
</evidence>
<evidence type="ECO:0000256" key="1">
    <source>
        <dbReference type="SAM" id="SignalP"/>
    </source>
</evidence>
<name>C1N378_MICPC</name>
<dbReference type="GeneID" id="9687774"/>
<feature type="chain" id="PRO_5002912258" evidence="1">
    <location>
        <begin position="23"/>
        <end position="275"/>
    </location>
</feature>
<keyword evidence="3" id="KW-1185">Reference proteome</keyword>
<organism evidence="3">
    <name type="scientific">Micromonas pusilla (strain CCMP1545)</name>
    <name type="common">Picoplanktonic green alga</name>
    <dbReference type="NCBI Taxonomy" id="564608"/>
    <lineage>
        <taxon>Eukaryota</taxon>
        <taxon>Viridiplantae</taxon>
        <taxon>Chlorophyta</taxon>
        <taxon>Mamiellophyceae</taxon>
        <taxon>Mamiellales</taxon>
        <taxon>Mamiellaceae</taxon>
        <taxon>Micromonas</taxon>
    </lineage>
</organism>